<dbReference type="PROSITE" id="PS50006">
    <property type="entry name" value="FHA_DOMAIN"/>
    <property type="match status" value="1"/>
</dbReference>
<sequence>MGDYGNNDGDDRSDAASIASTGTVNGHPQAYANVKRGIYAPVLVMDSLAAGAPFAQKCIDLTNTSQTNPLRIGRKVKAKAGPEPTNGIFDSKVLSRAHAEIFVDQDKVWIQDVKSSNGTFINGRRLSEEGVASAPHQLVSGDIAEFGIDIMHDDAETVMYPKISSRIIIWDTSSQGTIPLSNSTQSTTNGSSGTPALTARINSSNIDWTSTQSSKKVGGLVKLDTAFAVLDV</sequence>
<feature type="domain" description="FHA" evidence="2">
    <location>
        <begin position="70"/>
        <end position="126"/>
    </location>
</feature>
<dbReference type="PANTHER" id="PTHR15715">
    <property type="entry name" value="CENTROSOMAL PROTEIN OF 170 KDA"/>
    <property type="match status" value="1"/>
</dbReference>
<evidence type="ECO:0000259" key="2">
    <source>
        <dbReference type="PROSITE" id="PS50006"/>
    </source>
</evidence>
<evidence type="ECO:0000313" key="4">
    <source>
        <dbReference type="Proteomes" id="UP001211907"/>
    </source>
</evidence>
<protein>
    <recommendedName>
        <fullName evidence="2">FHA domain-containing protein</fullName>
    </recommendedName>
</protein>
<organism evidence="3 4">
    <name type="scientific">Physocladia obscura</name>
    <dbReference type="NCBI Taxonomy" id="109957"/>
    <lineage>
        <taxon>Eukaryota</taxon>
        <taxon>Fungi</taxon>
        <taxon>Fungi incertae sedis</taxon>
        <taxon>Chytridiomycota</taxon>
        <taxon>Chytridiomycota incertae sedis</taxon>
        <taxon>Chytridiomycetes</taxon>
        <taxon>Chytridiales</taxon>
        <taxon>Chytriomycetaceae</taxon>
        <taxon>Physocladia</taxon>
    </lineage>
</organism>
<gene>
    <name evidence="3" type="ORF">HK100_012764</name>
</gene>
<evidence type="ECO:0000313" key="3">
    <source>
        <dbReference type="EMBL" id="KAJ3138220.1"/>
    </source>
</evidence>
<comment type="caution">
    <text evidence="3">The sequence shown here is derived from an EMBL/GenBank/DDBJ whole genome shotgun (WGS) entry which is preliminary data.</text>
</comment>
<dbReference type="PANTHER" id="PTHR15715:SF37">
    <property type="entry name" value="LD47843P"/>
    <property type="match status" value="1"/>
</dbReference>
<dbReference type="Gene3D" id="2.60.200.20">
    <property type="match status" value="1"/>
</dbReference>
<dbReference type="SMART" id="SM00240">
    <property type="entry name" value="FHA"/>
    <property type="match status" value="1"/>
</dbReference>
<dbReference type="EMBL" id="JADGJH010000096">
    <property type="protein sequence ID" value="KAJ3138220.1"/>
    <property type="molecule type" value="Genomic_DNA"/>
</dbReference>
<proteinExistence type="predicted"/>
<dbReference type="InterPro" id="IPR000253">
    <property type="entry name" value="FHA_dom"/>
</dbReference>
<accession>A0AAD5XJZ2</accession>
<feature type="region of interest" description="Disordered" evidence="1">
    <location>
        <begin position="1"/>
        <end position="22"/>
    </location>
</feature>
<dbReference type="Pfam" id="PF00498">
    <property type="entry name" value="FHA"/>
    <property type="match status" value="1"/>
</dbReference>
<keyword evidence="4" id="KW-1185">Reference proteome</keyword>
<dbReference type="InterPro" id="IPR051176">
    <property type="entry name" value="Cent_Immune-Sig_Mod"/>
</dbReference>
<name>A0AAD5XJZ2_9FUNG</name>
<dbReference type="InterPro" id="IPR008984">
    <property type="entry name" value="SMAD_FHA_dom_sf"/>
</dbReference>
<dbReference type="AlphaFoldDB" id="A0AAD5XJZ2"/>
<evidence type="ECO:0000256" key="1">
    <source>
        <dbReference type="SAM" id="MobiDB-lite"/>
    </source>
</evidence>
<reference evidence="3" key="1">
    <citation type="submission" date="2020-05" db="EMBL/GenBank/DDBJ databases">
        <title>Phylogenomic resolution of chytrid fungi.</title>
        <authorList>
            <person name="Stajich J.E."/>
            <person name="Amses K."/>
            <person name="Simmons R."/>
            <person name="Seto K."/>
            <person name="Myers J."/>
            <person name="Bonds A."/>
            <person name="Quandt C.A."/>
            <person name="Barry K."/>
            <person name="Liu P."/>
            <person name="Grigoriev I."/>
            <person name="Longcore J.E."/>
            <person name="James T.Y."/>
        </authorList>
    </citation>
    <scope>NUCLEOTIDE SEQUENCE</scope>
    <source>
        <strain evidence="3">JEL0513</strain>
    </source>
</reference>
<dbReference type="Proteomes" id="UP001211907">
    <property type="component" value="Unassembled WGS sequence"/>
</dbReference>
<dbReference type="SUPFAM" id="SSF49879">
    <property type="entry name" value="SMAD/FHA domain"/>
    <property type="match status" value="1"/>
</dbReference>
<dbReference type="GO" id="GO:0005737">
    <property type="term" value="C:cytoplasm"/>
    <property type="evidence" value="ECO:0007669"/>
    <property type="project" value="TreeGrafter"/>
</dbReference>